<keyword evidence="6" id="KW-1185">Reference proteome</keyword>
<dbReference type="PANTHER" id="PTHR33744:SF1">
    <property type="entry name" value="DNA-BINDING TRANSCRIPTIONAL ACTIVATOR ADER"/>
    <property type="match status" value="1"/>
</dbReference>
<evidence type="ECO:0000313" key="6">
    <source>
        <dbReference type="Proteomes" id="UP000199318"/>
    </source>
</evidence>
<dbReference type="Gene3D" id="1.10.10.2840">
    <property type="entry name" value="PucR C-terminal helix-turn-helix domain"/>
    <property type="match status" value="1"/>
</dbReference>
<dbReference type="STRING" id="1464123.SAMN05444126_10357"/>
<dbReference type="Pfam" id="PF13556">
    <property type="entry name" value="HTH_30"/>
    <property type="match status" value="1"/>
</dbReference>
<dbReference type="InterPro" id="IPR041522">
    <property type="entry name" value="CdaR_GGDEF"/>
</dbReference>
<evidence type="ECO:0000259" key="4">
    <source>
        <dbReference type="Pfam" id="PF17853"/>
    </source>
</evidence>
<reference evidence="6" key="1">
    <citation type="submission" date="2016-10" db="EMBL/GenBank/DDBJ databases">
        <authorList>
            <person name="de Groot N.N."/>
        </authorList>
    </citation>
    <scope>NUCLEOTIDE SEQUENCE [LARGE SCALE GENOMIC DNA]</scope>
    <source>
        <strain evidence="6">10nlg</strain>
    </source>
</reference>
<feature type="domain" description="Purine catabolism PurC-like" evidence="2">
    <location>
        <begin position="9"/>
        <end position="126"/>
    </location>
</feature>
<evidence type="ECO:0000259" key="3">
    <source>
        <dbReference type="Pfam" id="PF13556"/>
    </source>
</evidence>
<comment type="similarity">
    <text evidence="1">Belongs to the CdaR family.</text>
</comment>
<dbReference type="Pfam" id="PF17853">
    <property type="entry name" value="GGDEF_2"/>
    <property type="match status" value="1"/>
</dbReference>
<dbReference type="PANTHER" id="PTHR33744">
    <property type="entry name" value="CARBOHYDRATE DIACID REGULATOR"/>
    <property type="match status" value="1"/>
</dbReference>
<sequence>MSITVKTALRIGGLRECRVVAGQDGLDGELNYVTIMEVPDITRWLKGNELLLTSMYPIKEDLEAQRRLIRSLHEKGTAALAIKPNRFIREIPAVVLEEADKYGFPVIEIPEHISYLDILSPVMNKIFDKKTVLQEDIEAAYHLLNEISLNKTGLRHFVDVLKNLTKHKIAIESLVSFMDEVMTEPALEPLSYRQVQELEHARRPIRLVRETAAGDDVSCITAPIILDGTLYGVISSWDHANDHQETDLAIFERAAAILSLEFMRRKVKHEVEFQYKREFLRSLLHGEFVHTAELVEQARSYNIFPEKRYVCCAIHFDQAAENDSLYSKHMAQFENKLKTIEPEAVLGTMHHILYLLFPTDKRSAETVSASIKQVIREFSRMVGRTAYAGVGRKADEEIEGLKAVFDEAKLALSIGRTLDMHGESFVHYDELGVFRLLANVERTEDLQKFYDETIGLLAVYDAKHNLDLVRSVEAYFQHNESVSQAANALFIHVNTLKYRLQKVSALTGQNIQTSEGKLNLQIGLKISYFIRHAR</sequence>
<dbReference type="InterPro" id="IPR012914">
    <property type="entry name" value="PucR_dom"/>
</dbReference>
<accession>A0A1H9QKQ2</accession>
<evidence type="ECO:0000256" key="1">
    <source>
        <dbReference type="ARBA" id="ARBA00006754"/>
    </source>
</evidence>
<dbReference type="InterPro" id="IPR051448">
    <property type="entry name" value="CdaR-like_regulators"/>
</dbReference>
<organism evidence="5 6">
    <name type="scientific">Salisediminibacterium halotolerans</name>
    <dbReference type="NCBI Taxonomy" id="517425"/>
    <lineage>
        <taxon>Bacteria</taxon>
        <taxon>Bacillati</taxon>
        <taxon>Bacillota</taxon>
        <taxon>Bacilli</taxon>
        <taxon>Bacillales</taxon>
        <taxon>Bacillaceae</taxon>
        <taxon>Salisediminibacterium</taxon>
    </lineage>
</organism>
<dbReference type="OrthoDB" id="142218at2"/>
<proteinExistence type="inferred from homology"/>
<evidence type="ECO:0000259" key="2">
    <source>
        <dbReference type="Pfam" id="PF07905"/>
    </source>
</evidence>
<dbReference type="RefSeq" id="WP_093071926.1">
    <property type="nucleotide sequence ID" value="NZ_FOGV01000003.1"/>
</dbReference>
<name>A0A1H9QKQ2_9BACI</name>
<comment type="caution">
    <text evidence="5">The sequence shown here is derived from an EMBL/GenBank/DDBJ whole genome shotgun (WGS) entry which is preliminary data.</text>
</comment>
<feature type="domain" description="PucR C-terminal helix-turn-helix" evidence="3">
    <location>
        <begin position="468"/>
        <end position="526"/>
    </location>
</feature>
<feature type="domain" description="CdaR GGDEF-like" evidence="4">
    <location>
        <begin position="290"/>
        <end position="414"/>
    </location>
</feature>
<dbReference type="AlphaFoldDB" id="A0A1H9QKQ2"/>
<dbReference type="EMBL" id="FOGV01000003">
    <property type="protein sequence ID" value="SER60987.1"/>
    <property type="molecule type" value="Genomic_DNA"/>
</dbReference>
<dbReference type="Pfam" id="PF07905">
    <property type="entry name" value="PucR"/>
    <property type="match status" value="1"/>
</dbReference>
<dbReference type="Proteomes" id="UP000199318">
    <property type="component" value="Unassembled WGS sequence"/>
</dbReference>
<dbReference type="InterPro" id="IPR042070">
    <property type="entry name" value="PucR_C-HTH_sf"/>
</dbReference>
<protein>
    <submittedName>
        <fullName evidence="5">Purine catabolism regulatory protein</fullName>
    </submittedName>
</protein>
<evidence type="ECO:0000313" key="5">
    <source>
        <dbReference type="EMBL" id="SER60987.1"/>
    </source>
</evidence>
<gene>
    <name evidence="5" type="ORF">SAMN05444126_10357</name>
</gene>
<dbReference type="InterPro" id="IPR025736">
    <property type="entry name" value="PucR_C-HTH_dom"/>
</dbReference>